<dbReference type="RefSeq" id="XP_005715357.1">
    <property type="nucleotide sequence ID" value="XM_005715300.1"/>
</dbReference>
<sequence length="650" mass="71384">MKGEAPRVEEGEKEKKERNEPESLIVLHLLLGLRGLILPTRGRSTVKYRVETVASRANTFDRGTPTANVSHCGRYTAAHKDVLFSHTRRPIRYLPIVRTFDLTAVCRRLGQFLAKSTSGLGEVETSWLLGGANLRVRELESSDYHFESPGVYIAMKRGLDENERLLGIILYAALGCGVDVYSDSVYVSSNCWRGSVPHGGAALEATLRAVKLIIDSAELSGSGRAHLTAFLIGLHNVSSVLAHTDEGGYLCDVMRAIKLPAPNGIILGSPQCCVQLPMPAGRRSNREGYVGCVDTMLLTSAAMFAVSDPGVGVDSDIPWVSYRPNGSSWKNHYDHLSMQIRPLIEVWVKKICSGHNLSGGAAVNVILWFDSAQEDLFAEAANRHLDHDGIYIPYWIEPSPILAECTAEVKSNLVCKLISGSFQDSTDLPMFGPDAKFKRRLNYMCVAQKWQKPRDCGYSYLYSPNASPRDGIALMDVALCDSVLGRKQGADHLREGVMFPGVAVAGAEMSLASQTWTVDASGIYPPPYGCAERSFAVTRGLKRAANAAGGMHPGLDHEYSSPSERLLDKMSPYKHVCREQPEVSELSARARQPEVSEVSAKHRSRSYASNRGIRRAAYMSGSKDPDICREFFLEGLLDELVTSNPVHREH</sequence>
<gene>
    <name evidence="2" type="ORF">CHC_T00004051001</name>
</gene>
<reference evidence="3" key="1">
    <citation type="journal article" date="2013" name="Proc. Natl. Acad. Sci. U.S.A.">
        <title>Genome structure and metabolic features in the red seaweed Chondrus crispus shed light on evolution of the Archaeplastida.</title>
        <authorList>
            <person name="Collen J."/>
            <person name="Porcel B."/>
            <person name="Carre W."/>
            <person name="Ball S.G."/>
            <person name="Chaparro C."/>
            <person name="Tonon T."/>
            <person name="Barbeyron T."/>
            <person name="Michel G."/>
            <person name="Noel B."/>
            <person name="Valentin K."/>
            <person name="Elias M."/>
            <person name="Artiguenave F."/>
            <person name="Arun A."/>
            <person name="Aury J.M."/>
            <person name="Barbosa-Neto J.F."/>
            <person name="Bothwell J.H."/>
            <person name="Bouget F.Y."/>
            <person name="Brillet L."/>
            <person name="Cabello-Hurtado F."/>
            <person name="Capella-Gutierrez S."/>
            <person name="Charrier B."/>
            <person name="Cladiere L."/>
            <person name="Cock J.M."/>
            <person name="Coelho S.M."/>
            <person name="Colleoni C."/>
            <person name="Czjzek M."/>
            <person name="Da Silva C."/>
            <person name="Delage L."/>
            <person name="Denoeud F."/>
            <person name="Deschamps P."/>
            <person name="Dittami S.M."/>
            <person name="Gabaldon T."/>
            <person name="Gachon C.M."/>
            <person name="Groisillier A."/>
            <person name="Herve C."/>
            <person name="Jabbari K."/>
            <person name="Katinka M."/>
            <person name="Kloareg B."/>
            <person name="Kowalczyk N."/>
            <person name="Labadie K."/>
            <person name="Leblanc C."/>
            <person name="Lopez P.J."/>
            <person name="McLachlan D.H."/>
            <person name="Meslet-Cladiere L."/>
            <person name="Moustafa A."/>
            <person name="Nehr Z."/>
            <person name="Nyvall Collen P."/>
            <person name="Panaud O."/>
            <person name="Partensky F."/>
            <person name="Poulain J."/>
            <person name="Rensing S.A."/>
            <person name="Rousvoal S."/>
            <person name="Samson G."/>
            <person name="Symeonidi A."/>
            <person name="Weissenbach J."/>
            <person name="Zambounis A."/>
            <person name="Wincker P."/>
            <person name="Boyen C."/>
        </authorList>
    </citation>
    <scope>NUCLEOTIDE SEQUENCE [LARGE SCALE GENOMIC DNA]</scope>
    <source>
        <strain evidence="3">cv. Stackhouse</strain>
    </source>
</reference>
<dbReference type="Pfam" id="PF05518">
    <property type="entry name" value="Totivirus_coat"/>
    <property type="match status" value="1"/>
</dbReference>
<evidence type="ECO:0000256" key="1">
    <source>
        <dbReference type="SAM" id="MobiDB-lite"/>
    </source>
</evidence>
<dbReference type="EMBL" id="HG001734">
    <property type="protein sequence ID" value="CDF35538.1"/>
    <property type="molecule type" value="Genomic_DNA"/>
</dbReference>
<accession>R7QCQ9</accession>
<dbReference type="Gramene" id="CDF35538">
    <property type="protein sequence ID" value="CDF35538"/>
    <property type="gene ID" value="CHC_T00004051001"/>
</dbReference>
<dbReference type="Proteomes" id="UP000012073">
    <property type="component" value="Unassembled WGS sequence"/>
</dbReference>
<feature type="region of interest" description="Disordered" evidence="1">
    <location>
        <begin position="584"/>
        <end position="603"/>
    </location>
</feature>
<organism evidence="2 3">
    <name type="scientific">Chondrus crispus</name>
    <name type="common">Carrageen Irish moss</name>
    <name type="synonym">Polymorpha crispa</name>
    <dbReference type="NCBI Taxonomy" id="2769"/>
    <lineage>
        <taxon>Eukaryota</taxon>
        <taxon>Rhodophyta</taxon>
        <taxon>Florideophyceae</taxon>
        <taxon>Rhodymeniophycidae</taxon>
        <taxon>Gigartinales</taxon>
        <taxon>Gigartinaceae</taxon>
        <taxon>Chondrus</taxon>
    </lineage>
</organism>
<proteinExistence type="predicted"/>
<dbReference type="InterPro" id="IPR008871">
    <property type="entry name" value="Totivirus_coat"/>
</dbReference>
<dbReference type="AlphaFoldDB" id="R7QCQ9"/>
<dbReference type="GeneID" id="17323072"/>
<keyword evidence="3" id="KW-1185">Reference proteome</keyword>
<dbReference type="KEGG" id="ccp:CHC_T00004051001"/>
<protein>
    <submittedName>
        <fullName evidence="2">Uncharacterized protein</fullName>
    </submittedName>
</protein>
<name>R7QCQ9_CHOCR</name>
<evidence type="ECO:0000313" key="2">
    <source>
        <dbReference type="EMBL" id="CDF35538.1"/>
    </source>
</evidence>
<evidence type="ECO:0000313" key="3">
    <source>
        <dbReference type="Proteomes" id="UP000012073"/>
    </source>
</evidence>